<keyword evidence="3 12" id="KW-0479">Metal-binding</keyword>
<sequence length="721" mass="79028">MKINRSTATFAWRRRAIVALALAALWQPALFAETGGGERPPADVDGQRIINADDEPGNWMSTGRTYDEQRYSPLDDIDAENVGELGLAWQYKLDVDRGVEATPIVVDGVMYTTGAYSIVYAFDAASGELLWKHDPKVDRTQAANFCCGVINRGVAVWKGKVFLGTLDGRMVAIDAETGDEAWSVDTIIDHDRSYGITGAPRIVKDKVIIGNSGAEFGVRGYITAYDTETGDQAWRFFTVPGDPAEPQENEALEMAAKTWHGDAWIEQGGGGTAWDSMAYDPDLNLLYVGVGNGSMWNYKARSDAKGDNLFLSSIVAINPDNGEYVWHYQTTPGDAWDFTATQHMILADLEINGEQRDVIMQAPKNGFFYVLDRETGKIISAENYVPVNWAEKIDLETGRPVFTDHAKYWEQDEPVLVKPGFWGGHNWHPMSYNPNSGLVYIPKHEFEVTYKDVSDPEWTSQKGFYQLGTEAAAMSDDAEEMQAWADRWTGGLLAWDPVKQEKVWEVPHKTIFNGGTLSTAGNLVFQGTADGRVVAYRATDGEKLWESPANSGVMAGPVTYMADGQQHVTFMVGWGGAFSTFAGGQSKNAGVRPYAQVLTFKVGGDETLAEPDFPPLAKPEPPEQTASAADIKAGKDLMNANCSQCHGMNAASGDVTPDLRRLSAETHEQFAAIVMGARLNKGMPSYAGVLDPEEIEKIHAYVIKRANDLLDENYGGEPASN</sequence>
<dbReference type="InterPro" id="IPR017512">
    <property type="entry name" value="PQQ_MeOH/EtOH_DH"/>
</dbReference>
<dbReference type="FunFam" id="2.140.10.10:FF:000003">
    <property type="entry name" value="Methanol dehydrogenase, large subunit"/>
    <property type="match status" value="1"/>
</dbReference>
<feature type="binding site" evidence="11">
    <location>
        <begin position="213"/>
        <end position="214"/>
    </location>
    <ligand>
        <name>pyrroloquinoline quinone</name>
        <dbReference type="ChEBI" id="CHEBI:58442"/>
    </ligand>
</feature>
<gene>
    <name evidence="16" type="ORF">SAOR_12495</name>
</gene>
<feature type="domain" description="Cytochrome c" evidence="15">
    <location>
        <begin position="629"/>
        <end position="706"/>
    </location>
</feature>
<feature type="signal peptide" evidence="14">
    <location>
        <begin position="1"/>
        <end position="31"/>
    </location>
</feature>
<comment type="cofactor">
    <cofactor evidence="11">
        <name>pyrroloquinoline quinone</name>
        <dbReference type="ChEBI" id="CHEBI:58442"/>
    </cofactor>
    <text evidence="11">Binds 1 PQQ group per subunit.</text>
</comment>
<dbReference type="GO" id="GO:0020037">
    <property type="term" value="F:heme binding"/>
    <property type="evidence" value="ECO:0007669"/>
    <property type="project" value="InterPro"/>
</dbReference>
<feature type="binding site" evidence="12">
    <location>
        <position position="215"/>
    </location>
    <ligand>
        <name>Ca(2+)</name>
        <dbReference type="ChEBI" id="CHEBI:29108"/>
    </ligand>
</feature>
<dbReference type="PANTHER" id="PTHR32303">
    <property type="entry name" value="QUINOPROTEIN ALCOHOL DEHYDROGENASE (CYTOCHROME C)"/>
    <property type="match status" value="1"/>
</dbReference>
<dbReference type="EMBL" id="AYKH01000034">
    <property type="protein sequence ID" value="ROO25363.1"/>
    <property type="molecule type" value="Genomic_DNA"/>
</dbReference>
<evidence type="ECO:0000256" key="7">
    <source>
        <dbReference type="ARBA" id="ARBA00023002"/>
    </source>
</evidence>
<dbReference type="GO" id="GO:0009055">
    <property type="term" value="F:electron transfer activity"/>
    <property type="evidence" value="ECO:0007669"/>
    <property type="project" value="InterPro"/>
</dbReference>
<feature type="binding site" evidence="12">
    <location>
        <position position="337"/>
    </location>
    <ligand>
        <name>Ca(2+)</name>
        <dbReference type="ChEBI" id="CHEBI:29108"/>
    </ligand>
</feature>
<evidence type="ECO:0000313" key="17">
    <source>
        <dbReference type="Proteomes" id="UP000283993"/>
    </source>
</evidence>
<evidence type="ECO:0000256" key="5">
    <source>
        <dbReference type="ARBA" id="ARBA00022837"/>
    </source>
</evidence>
<comment type="caution">
    <text evidence="16">The sequence shown here is derived from an EMBL/GenBank/DDBJ whole genome shotgun (WGS) entry which is preliminary data.</text>
</comment>
<evidence type="ECO:0000256" key="2">
    <source>
        <dbReference type="ARBA" id="ARBA00022617"/>
    </source>
</evidence>
<feature type="binding site" description="axial binding residue" evidence="12">
    <location>
        <position position="646"/>
    </location>
    <ligand>
        <name>heme c</name>
        <dbReference type="ChEBI" id="CHEBI:61717"/>
    </ligand>
    <ligandPart>
        <name>Fe</name>
        <dbReference type="ChEBI" id="CHEBI:18248"/>
    </ligandPart>
</feature>
<dbReference type="SMART" id="SM00564">
    <property type="entry name" value="PQQ"/>
    <property type="match status" value="5"/>
</dbReference>
<dbReference type="AlphaFoldDB" id="A0A423PII7"/>
<comment type="cofactor">
    <cofactor evidence="11">
        <name>heme c</name>
        <dbReference type="ChEBI" id="CHEBI:61717"/>
    </cofactor>
    <text evidence="11">Binds 1 heme c group per subunit.</text>
</comment>
<dbReference type="InterPro" id="IPR011047">
    <property type="entry name" value="Quinoprotein_ADH-like_sf"/>
</dbReference>
<name>A0A423PII7_9GAMM</name>
<evidence type="ECO:0000313" key="16">
    <source>
        <dbReference type="EMBL" id="ROO25363.1"/>
    </source>
</evidence>
<evidence type="ECO:0000256" key="6">
    <source>
        <dbReference type="ARBA" id="ARBA00022891"/>
    </source>
</evidence>
<dbReference type="PROSITE" id="PS51007">
    <property type="entry name" value="CYTC"/>
    <property type="match status" value="1"/>
</dbReference>
<feature type="binding site" evidence="11">
    <location>
        <position position="272"/>
    </location>
    <ligand>
        <name>pyrroloquinoline quinone</name>
        <dbReference type="ChEBI" id="CHEBI:58442"/>
    </ligand>
</feature>
<dbReference type="InterPro" id="IPR018391">
    <property type="entry name" value="PQQ_b-propeller_rpt"/>
</dbReference>
<keyword evidence="2 11" id="KW-0349">Heme</keyword>
<feature type="binding site" description="covalent" evidence="11">
    <location>
        <position position="642"/>
    </location>
    <ligand>
        <name>heme c</name>
        <dbReference type="ChEBI" id="CHEBI:61717"/>
    </ligand>
</feature>
<feature type="binding site" evidence="11">
    <location>
        <position position="197"/>
    </location>
    <ligand>
        <name>pyrroloquinoline quinone</name>
        <dbReference type="ChEBI" id="CHEBI:58442"/>
    </ligand>
</feature>
<accession>A0A423PII7</accession>
<evidence type="ECO:0000256" key="3">
    <source>
        <dbReference type="ARBA" id="ARBA00022723"/>
    </source>
</evidence>
<dbReference type="InterPro" id="IPR009056">
    <property type="entry name" value="Cyt_c-like_dom"/>
</dbReference>
<dbReference type="SUPFAM" id="SSF50998">
    <property type="entry name" value="Quinoprotein alcohol dehydrogenase-like"/>
    <property type="match status" value="1"/>
</dbReference>
<evidence type="ECO:0000256" key="12">
    <source>
        <dbReference type="PIRSR" id="PIRSR617512-3"/>
    </source>
</evidence>
<evidence type="ECO:0000256" key="8">
    <source>
        <dbReference type="ARBA" id="ARBA00023004"/>
    </source>
</evidence>
<dbReference type="GO" id="GO:0016614">
    <property type="term" value="F:oxidoreductase activity, acting on CH-OH group of donors"/>
    <property type="evidence" value="ECO:0007669"/>
    <property type="project" value="InterPro"/>
</dbReference>
<dbReference type="InterPro" id="IPR002372">
    <property type="entry name" value="PQQ_rpt_dom"/>
</dbReference>
<feature type="binding site" evidence="12">
    <location>
        <position position="292"/>
    </location>
    <ligand>
        <name>Ca(2+)</name>
        <dbReference type="ChEBI" id="CHEBI:29108"/>
    </ligand>
</feature>
<dbReference type="InterPro" id="IPR036909">
    <property type="entry name" value="Cyt_c-like_dom_sf"/>
</dbReference>
<feature type="binding site" evidence="11">
    <location>
        <position position="100"/>
    </location>
    <ligand>
        <name>pyrroloquinoline quinone</name>
        <dbReference type="ChEBI" id="CHEBI:58442"/>
    </ligand>
</feature>
<keyword evidence="8 12" id="KW-0408">Iron</keyword>
<dbReference type="GO" id="GO:0005509">
    <property type="term" value="F:calcium ion binding"/>
    <property type="evidence" value="ECO:0007669"/>
    <property type="project" value="InterPro"/>
</dbReference>
<keyword evidence="7" id="KW-0560">Oxidoreductase</keyword>
<organism evidence="16 17">
    <name type="scientific">Salinisphaera orenii MK-B5</name>
    <dbReference type="NCBI Taxonomy" id="856730"/>
    <lineage>
        <taxon>Bacteria</taxon>
        <taxon>Pseudomonadati</taxon>
        <taxon>Pseudomonadota</taxon>
        <taxon>Gammaproteobacteria</taxon>
        <taxon>Salinisphaerales</taxon>
        <taxon>Salinisphaeraceae</taxon>
        <taxon>Salinisphaera</taxon>
    </lineage>
</organism>
<comment type="cofactor">
    <cofactor evidence="12">
        <name>Ca(2+)</name>
        <dbReference type="ChEBI" id="CHEBI:29108"/>
    </cofactor>
    <text evidence="12">Binds 1 Ca(2+) ion per subunit.</text>
</comment>
<evidence type="ECO:0000256" key="10">
    <source>
        <dbReference type="PIRSR" id="PIRSR617512-1"/>
    </source>
</evidence>
<protein>
    <submittedName>
        <fullName evidence="16">Alcohol dehydrogenase</fullName>
    </submittedName>
</protein>
<dbReference type="GO" id="GO:0016020">
    <property type="term" value="C:membrane"/>
    <property type="evidence" value="ECO:0007669"/>
    <property type="project" value="InterPro"/>
</dbReference>
<dbReference type="Gene3D" id="1.10.760.10">
    <property type="entry name" value="Cytochrome c-like domain"/>
    <property type="match status" value="1"/>
</dbReference>
<dbReference type="CDD" id="cd10279">
    <property type="entry name" value="PQQ_ADH_II"/>
    <property type="match status" value="1"/>
</dbReference>
<comment type="similarity">
    <text evidence="1">Belongs to the bacterial PQQ dehydrogenase family.</text>
</comment>
<feature type="binding site" evidence="11">
    <location>
        <position position="152"/>
    </location>
    <ligand>
        <name>pyrroloquinoline quinone</name>
        <dbReference type="ChEBI" id="CHEBI:58442"/>
    </ligand>
</feature>
<proteinExistence type="inferred from homology"/>
<keyword evidence="4 14" id="KW-0732">Signal</keyword>
<dbReference type="NCBIfam" id="TIGR03075">
    <property type="entry name" value="PQQ_enz_alc_DH"/>
    <property type="match status" value="1"/>
</dbReference>
<dbReference type="GO" id="GO:0070968">
    <property type="term" value="F:pyrroloquinoline quinone binding"/>
    <property type="evidence" value="ECO:0007669"/>
    <property type="project" value="UniProtKB-ARBA"/>
</dbReference>
<feature type="binding site" evidence="11">
    <location>
        <begin position="426"/>
        <end position="427"/>
    </location>
    <ligand>
        <name>pyrroloquinoline quinone</name>
        <dbReference type="ChEBI" id="CHEBI:58442"/>
    </ligand>
</feature>
<evidence type="ECO:0000256" key="9">
    <source>
        <dbReference type="ARBA" id="ARBA00023157"/>
    </source>
</evidence>
<reference evidence="16 17" key="1">
    <citation type="submission" date="2013-10" db="EMBL/GenBank/DDBJ databases">
        <title>Salinisphaera orenii MK-B5 Genome Sequencing.</title>
        <authorList>
            <person name="Lai Q."/>
            <person name="Li C."/>
            <person name="Shao Z."/>
        </authorList>
    </citation>
    <scope>NUCLEOTIDE SEQUENCE [LARGE SCALE GENOMIC DNA]</scope>
    <source>
        <strain evidence="16 17">MK-B5</strain>
    </source>
</reference>
<evidence type="ECO:0000256" key="14">
    <source>
        <dbReference type="SAM" id="SignalP"/>
    </source>
</evidence>
<evidence type="ECO:0000256" key="4">
    <source>
        <dbReference type="ARBA" id="ARBA00022729"/>
    </source>
</evidence>
<evidence type="ECO:0000256" key="1">
    <source>
        <dbReference type="ARBA" id="ARBA00008156"/>
    </source>
</evidence>
<dbReference type="Pfam" id="PF13442">
    <property type="entry name" value="Cytochrome_CBB3"/>
    <property type="match status" value="1"/>
</dbReference>
<evidence type="ECO:0000259" key="15">
    <source>
        <dbReference type="PROSITE" id="PS51007"/>
    </source>
</evidence>
<feature type="active site" description="Proton acceptor" evidence="10">
    <location>
        <position position="337"/>
    </location>
</feature>
<feature type="binding site" evidence="11">
    <location>
        <position position="364"/>
    </location>
    <ligand>
        <name>pyrroloquinoline quinone</name>
        <dbReference type="ChEBI" id="CHEBI:58442"/>
    </ligand>
</feature>
<feature type="binding site" description="axial binding residue" evidence="12">
    <location>
        <position position="683"/>
    </location>
    <ligand>
        <name>heme c</name>
        <dbReference type="ChEBI" id="CHEBI:61717"/>
    </ligand>
    <ligandPart>
        <name>Fe</name>
        <dbReference type="ChEBI" id="CHEBI:18248"/>
    </ligandPart>
</feature>
<keyword evidence="6 11" id="KW-0634">PQQ</keyword>
<keyword evidence="17" id="KW-1185">Reference proteome</keyword>
<dbReference type="Pfam" id="PF01011">
    <property type="entry name" value="PQQ"/>
    <property type="match status" value="2"/>
</dbReference>
<evidence type="ECO:0000256" key="13">
    <source>
        <dbReference type="PIRSR" id="PIRSR617512-4"/>
    </source>
</evidence>
<feature type="chain" id="PRO_5019278657" evidence="14">
    <location>
        <begin position="32"/>
        <end position="721"/>
    </location>
</feature>
<evidence type="ECO:0000256" key="11">
    <source>
        <dbReference type="PIRSR" id="PIRSR617512-2"/>
    </source>
</evidence>
<dbReference type="SUPFAM" id="SSF46626">
    <property type="entry name" value="Cytochrome c"/>
    <property type="match status" value="1"/>
</dbReference>
<dbReference type="Proteomes" id="UP000283993">
    <property type="component" value="Unassembled WGS sequence"/>
</dbReference>
<feature type="binding site" description="covalent" evidence="11">
    <location>
        <position position="645"/>
    </location>
    <ligand>
        <name>heme c</name>
        <dbReference type="ChEBI" id="CHEBI:61717"/>
    </ligand>
</feature>
<keyword evidence="5 12" id="KW-0106">Calcium</keyword>
<feature type="disulfide bond" evidence="13">
    <location>
        <begin position="146"/>
        <end position="147"/>
    </location>
</feature>
<dbReference type="RefSeq" id="WP_123631732.1">
    <property type="nucleotide sequence ID" value="NZ_AYKH01000034.1"/>
</dbReference>
<dbReference type="Gene3D" id="2.140.10.10">
    <property type="entry name" value="Quinoprotein alcohol dehydrogenase-like superfamily"/>
    <property type="match status" value="1"/>
</dbReference>
<keyword evidence="9 13" id="KW-1015">Disulfide bond</keyword>